<name>A0ABQ9EKR1_TEGGR</name>
<dbReference type="SUPFAM" id="SSF63737">
    <property type="entry name" value="Leukotriene A4 hydrolase N-terminal domain"/>
    <property type="match status" value="1"/>
</dbReference>
<dbReference type="Gene3D" id="2.60.40.1730">
    <property type="entry name" value="tricorn interacting facor f3 domain"/>
    <property type="match status" value="1"/>
</dbReference>
<evidence type="ECO:0000313" key="3">
    <source>
        <dbReference type="EMBL" id="KAJ8305839.1"/>
    </source>
</evidence>
<evidence type="ECO:0000256" key="1">
    <source>
        <dbReference type="SAM" id="MobiDB-lite"/>
    </source>
</evidence>
<dbReference type="InterPro" id="IPR027268">
    <property type="entry name" value="Peptidase_M4/M1_CTD_sf"/>
</dbReference>
<dbReference type="InterPro" id="IPR042097">
    <property type="entry name" value="Aminopeptidase_N-like_N_sf"/>
</dbReference>
<gene>
    <name evidence="3" type="ORF">KUTeg_016384</name>
</gene>
<sequence>MPSKGDRLPSLISPENTGDSEKHSTRTILNNGISCTLDPKDLLPEGDNNASDNFCMILDANDIDILSVEEMMCTHITFRNLYELNADELRKRVDLCLACSECFKDKGCWSSLKYSVSDNCIKIWKQGVTHVNKFPGIIKINYKTSVNGQSLKWTMDQDGRRCVYTHGHWINNRSFFPSQDHPAAMATWEATVLVSDNVSVIMSGDDIPEIKHESNEHYGKACHQYSWNNVLSGKCQLSNQIVYKSFHFKSSMAMPSSTLSLAVGYWTKYTIIDLPHPGVLYLSQSLIQGDYSMLIRLSHEMSHTWFGVVIGPEDWTEEWLTEGFCTYTEDIIHTEIMKKLGILKESDIDDIRDIRDYLKPNKDAGSNCDGYVKNGMNPDKRFIQVHYLKGYFLLRYLEQKVGQVKFLQFIRQYVQQFYGQLVSSEDVIKCLFRICPELRNIGLKECFIYDQWLDYPGLPHVLAESKLKPGNKLASCVIEQVRSNVLN</sequence>
<evidence type="ECO:0000259" key="2">
    <source>
        <dbReference type="Pfam" id="PF01433"/>
    </source>
</evidence>
<dbReference type="EMBL" id="JARBDR010000813">
    <property type="protein sequence ID" value="KAJ8305839.1"/>
    <property type="molecule type" value="Genomic_DNA"/>
</dbReference>
<accession>A0ABQ9EKR1</accession>
<dbReference type="InterPro" id="IPR014782">
    <property type="entry name" value="Peptidase_M1_dom"/>
</dbReference>
<dbReference type="InterPro" id="IPR033577">
    <property type="entry name" value="AOPep"/>
</dbReference>
<organism evidence="3 4">
    <name type="scientific">Tegillarca granosa</name>
    <name type="common">Malaysian cockle</name>
    <name type="synonym">Anadara granosa</name>
    <dbReference type="NCBI Taxonomy" id="220873"/>
    <lineage>
        <taxon>Eukaryota</taxon>
        <taxon>Metazoa</taxon>
        <taxon>Spiralia</taxon>
        <taxon>Lophotrochozoa</taxon>
        <taxon>Mollusca</taxon>
        <taxon>Bivalvia</taxon>
        <taxon>Autobranchia</taxon>
        <taxon>Pteriomorphia</taxon>
        <taxon>Arcoida</taxon>
        <taxon>Arcoidea</taxon>
        <taxon>Arcidae</taxon>
        <taxon>Tegillarca</taxon>
    </lineage>
</organism>
<dbReference type="Gene3D" id="1.10.390.10">
    <property type="entry name" value="Neutral Protease Domain 2"/>
    <property type="match status" value="1"/>
</dbReference>
<dbReference type="Pfam" id="PF01433">
    <property type="entry name" value="Peptidase_M1"/>
    <property type="match status" value="1"/>
</dbReference>
<dbReference type="PANTHER" id="PTHR46627:SF1">
    <property type="entry name" value="AMINOPEPTIDASE O"/>
    <property type="match status" value="1"/>
</dbReference>
<dbReference type="Proteomes" id="UP001217089">
    <property type="component" value="Unassembled WGS sequence"/>
</dbReference>
<keyword evidence="4" id="KW-1185">Reference proteome</keyword>
<feature type="domain" description="Peptidase M1 membrane alanine aminopeptidase" evidence="2">
    <location>
        <begin position="298"/>
        <end position="432"/>
    </location>
</feature>
<evidence type="ECO:0000313" key="4">
    <source>
        <dbReference type="Proteomes" id="UP001217089"/>
    </source>
</evidence>
<comment type="caution">
    <text evidence="3">The sequence shown here is derived from an EMBL/GenBank/DDBJ whole genome shotgun (WGS) entry which is preliminary data.</text>
</comment>
<protein>
    <recommendedName>
        <fullName evidence="2">Peptidase M1 membrane alanine aminopeptidase domain-containing protein</fullName>
    </recommendedName>
</protein>
<dbReference type="SUPFAM" id="SSF55486">
    <property type="entry name" value="Metalloproteases ('zincins'), catalytic domain"/>
    <property type="match status" value="1"/>
</dbReference>
<feature type="region of interest" description="Disordered" evidence="1">
    <location>
        <begin position="1"/>
        <end position="24"/>
    </location>
</feature>
<reference evidence="3 4" key="1">
    <citation type="submission" date="2022-12" db="EMBL/GenBank/DDBJ databases">
        <title>Chromosome-level genome of Tegillarca granosa.</title>
        <authorList>
            <person name="Kim J."/>
        </authorList>
    </citation>
    <scope>NUCLEOTIDE SEQUENCE [LARGE SCALE GENOMIC DNA]</scope>
    <source>
        <strain evidence="3">Teg-2019</strain>
        <tissue evidence="3">Adductor muscle</tissue>
    </source>
</reference>
<dbReference type="PANTHER" id="PTHR46627">
    <property type="entry name" value="AMINOPEPTIDASE O"/>
    <property type="match status" value="1"/>
</dbReference>
<proteinExistence type="predicted"/>